<organism evidence="16 17">
    <name type="scientific">Owenia fusiformis</name>
    <name type="common">Polychaete worm</name>
    <dbReference type="NCBI Taxonomy" id="6347"/>
    <lineage>
        <taxon>Eukaryota</taxon>
        <taxon>Metazoa</taxon>
        <taxon>Spiralia</taxon>
        <taxon>Lophotrochozoa</taxon>
        <taxon>Annelida</taxon>
        <taxon>Polychaeta</taxon>
        <taxon>Sedentaria</taxon>
        <taxon>Canalipalpata</taxon>
        <taxon>Sabellida</taxon>
        <taxon>Oweniida</taxon>
        <taxon>Oweniidae</taxon>
        <taxon>Owenia</taxon>
    </lineage>
</organism>
<proteinExistence type="inferred from homology"/>
<dbReference type="PROSITE" id="PS51384">
    <property type="entry name" value="FAD_FR"/>
    <property type="match status" value="1"/>
</dbReference>
<dbReference type="OrthoDB" id="1856718at2759"/>
<comment type="cofactor">
    <cofactor evidence="2">
        <name>heme b</name>
        <dbReference type="ChEBI" id="CHEBI:60344"/>
    </cofactor>
</comment>
<dbReference type="FunFam" id="3.40.50.80:FF:000003">
    <property type="entry name" value="Nitric oxide synthase"/>
    <property type="match status" value="1"/>
</dbReference>
<dbReference type="Proteomes" id="UP000749559">
    <property type="component" value="Unassembled WGS sequence"/>
</dbReference>
<dbReference type="InterPro" id="IPR023173">
    <property type="entry name" value="NADPH_Cyt_P450_Rdtase_alpha"/>
</dbReference>
<dbReference type="PANTHER" id="PTHR43410">
    <property type="entry name" value="NITRIC OXIDE SYNTHASE OXYGENASE"/>
    <property type="match status" value="1"/>
</dbReference>
<dbReference type="Pfam" id="PF00175">
    <property type="entry name" value="NAD_binding_1"/>
    <property type="match status" value="1"/>
</dbReference>
<evidence type="ECO:0000256" key="8">
    <source>
        <dbReference type="ARBA" id="ARBA00022643"/>
    </source>
</evidence>
<dbReference type="Gene3D" id="3.40.50.80">
    <property type="entry name" value="Nucleotide-binding domain of ferredoxin-NADP reductase (FNR) module"/>
    <property type="match status" value="1"/>
</dbReference>
<evidence type="ECO:0000256" key="9">
    <source>
        <dbReference type="ARBA" id="ARBA00022723"/>
    </source>
</evidence>
<evidence type="ECO:0000256" key="3">
    <source>
        <dbReference type="ARBA" id="ARBA00001974"/>
    </source>
</evidence>
<comment type="caution">
    <text evidence="16">The sequence shown here is derived from an EMBL/GenBank/DDBJ whole genome shotgun (WGS) entry which is preliminary data.</text>
</comment>
<keyword evidence="14" id="KW-0408">Iron</keyword>
<evidence type="ECO:0000256" key="1">
    <source>
        <dbReference type="ARBA" id="ARBA00001917"/>
    </source>
</evidence>
<keyword evidence="8" id="KW-0288">FMN</keyword>
<feature type="non-terminal residue" evidence="16">
    <location>
        <position position="1"/>
    </location>
</feature>
<comment type="cofactor">
    <cofactor evidence="1">
        <name>FMN</name>
        <dbReference type="ChEBI" id="CHEBI:58210"/>
    </cofactor>
</comment>
<evidence type="ECO:0000256" key="13">
    <source>
        <dbReference type="ARBA" id="ARBA00023002"/>
    </source>
</evidence>
<feature type="domain" description="FAD-binding FR-type" evidence="15">
    <location>
        <begin position="1"/>
        <end position="123"/>
    </location>
</feature>
<dbReference type="GO" id="GO:0046872">
    <property type="term" value="F:metal ion binding"/>
    <property type="evidence" value="ECO:0007669"/>
    <property type="project" value="UniProtKB-KW"/>
</dbReference>
<keyword evidence="6" id="KW-0349">Heme</keyword>
<evidence type="ECO:0000259" key="15">
    <source>
        <dbReference type="PROSITE" id="PS51384"/>
    </source>
</evidence>
<name>A0A8S4QAH7_OWEFU</name>
<evidence type="ECO:0000313" key="17">
    <source>
        <dbReference type="Proteomes" id="UP000749559"/>
    </source>
</evidence>
<dbReference type="InterPro" id="IPR017938">
    <property type="entry name" value="Riboflavin_synthase-like_b-brl"/>
</dbReference>
<keyword evidence="10" id="KW-0274">FAD</keyword>
<keyword evidence="9" id="KW-0479">Metal-binding</keyword>
<dbReference type="InterPro" id="IPR003097">
    <property type="entry name" value="CysJ-like_FAD-binding"/>
</dbReference>
<evidence type="ECO:0000256" key="11">
    <source>
        <dbReference type="ARBA" id="ARBA00022857"/>
    </source>
</evidence>
<dbReference type="EMBL" id="CAIIXF020000012">
    <property type="protein sequence ID" value="CAH1801568.1"/>
    <property type="molecule type" value="Genomic_DNA"/>
</dbReference>
<dbReference type="InterPro" id="IPR017927">
    <property type="entry name" value="FAD-bd_FR_type"/>
</dbReference>
<dbReference type="Gene3D" id="2.40.30.10">
    <property type="entry name" value="Translation factors"/>
    <property type="match status" value="1"/>
</dbReference>
<keyword evidence="7" id="KW-0285">Flavoprotein</keyword>
<dbReference type="Gene3D" id="1.20.990.10">
    <property type="entry name" value="NADPH-cytochrome p450 Reductase, Chain A, domain 3"/>
    <property type="match status" value="1"/>
</dbReference>
<dbReference type="EC" id="1.14.13.39" evidence="5"/>
<sequence>QTSDAKDKLALEKLATDSASYENWKSWNLPNLVEVLKEFPSVKVNPTLLLAQLPLLQQRFYSISSSTLAHPDEVHITVIVVEYRAQGGKGPIHKGVCSAWFENLKEGDIIPCFVRAAPNFHLPENTSLPIVMVGPGTGIAPFRSFWQQRKVEVEMGHLNKQGTFGFGEIDLYFGCRNSKMDDIYRHETMPLLDDGFLSHVYTALSREPGQSKEYVQTILSKNSKDVYRQIVVERGHFYVCGDVTMASEVSNALRHIIKTEGKMTSDEAQQFILTMRENNRFHEDIFGASFKVQSDRKLQLQESFESSANS</sequence>
<evidence type="ECO:0000256" key="2">
    <source>
        <dbReference type="ARBA" id="ARBA00001970"/>
    </source>
</evidence>
<keyword evidence="13" id="KW-0560">Oxidoreductase</keyword>
<dbReference type="PANTHER" id="PTHR43410:SF1">
    <property type="entry name" value="NITRIC OXIDE SYNTHASE"/>
    <property type="match status" value="1"/>
</dbReference>
<comment type="similarity">
    <text evidence="4">Belongs to the NOS family.</text>
</comment>
<evidence type="ECO:0000256" key="14">
    <source>
        <dbReference type="ARBA" id="ARBA00023004"/>
    </source>
</evidence>
<dbReference type="GO" id="GO:0004517">
    <property type="term" value="F:nitric-oxide synthase activity"/>
    <property type="evidence" value="ECO:0007669"/>
    <property type="project" value="UniProtKB-EC"/>
</dbReference>
<keyword evidence="12" id="KW-0112">Calmodulin-binding</keyword>
<dbReference type="InterPro" id="IPR001433">
    <property type="entry name" value="OxRdtase_FAD/NAD-bd"/>
</dbReference>
<evidence type="ECO:0000256" key="12">
    <source>
        <dbReference type="ARBA" id="ARBA00022860"/>
    </source>
</evidence>
<dbReference type="Pfam" id="PF00667">
    <property type="entry name" value="FAD_binding_1"/>
    <property type="match status" value="1"/>
</dbReference>
<dbReference type="GO" id="GO:0005516">
    <property type="term" value="F:calmodulin binding"/>
    <property type="evidence" value="ECO:0007669"/>
    <property type="project" value="UniProtKB-KW"/>
</dbReference>
<comment type="cofactor">
    <cofactor evidence="3">
        <name>FAD</name>
        <dbReference type="ChEBI" id="CHEBI:57692"/>
    </cofactor>
</comment>
<dbReference type="InterPro" id="IPR001709">
    <property type="entry name" value="Flavoprot_Pyr_Nucl_cyt_Rdtase"/>
</dbReference>
<accession>A0A8S4QAH7</accession>
<dbReference type="SUPFAM" id="SSF52343">
    <property type="entry name" value="Ferredoxin reductase-like, C-terminal NADP-linked domain"/>
    <property type="match status" value="1"/>
</dbReference>
<evidence type="ECO:0000256" key="6">
    <source>
        <dbReference type="ARBA" id="ARBA00022617"/>
    </source>
</evidence>
<dbReference type="AlphaFoldDB" id="A0A8S4QAH7"/>
<evidence type="ECO:0000256" key="4">
    <source>
        <dbReference type="ARBA" id="ARBA00006267"/>
    </source>
</evidence>
<dbReference type="SUPFAM" id="SSF63380">
    <property type="entry name" value="Riboflavin synthase domain-like"/>
    <property type="match status" value="1"/>
</dbReference>
<evidence type="ECO:0000256" key="10">
    <source>
        <dbReference type="ARBA" id="ARBA00022827"/>
    </source>
</evidence>
<keyword evidence="17" id="KW-1185">Reference proteome</keyword>
<evidence type="ECO:0000256" key="7">
    <source>
        <dbReference type="ARBA" id="ARBA00022630"/>
    </source>
</evidence>
<dbReference type="InterPro" id="IPR050607">
    <property type="entry name" value="NOS"/>
</dbReference>
<keyword evidence="11" id="KW-0521">NADP</keyword>
<dbReference type="InterPro" id="IPR039261">
    <property type="entry name" value="FNR_nucleotide-bd"/>
</dbReference>
<dbReference type="PRINTS" id="PR00371">
    <property type="entry name" value="FPNCR"/>
</dbReference>
<evidence type="ECO:0000256" key="5">
    <source>
        <dbReference type="ARBA" id="ARBA00012989"/>
    </source>
</evidence>
<reference evidence="16" key="1">
    <citation type="submission" date="2022-03" db="EMBL/GenBank/DDBJ databases">
        <authorList>
            <person name="Martin C."/>
        </authorList>
    </citation>
    <scope>NUCLEOTIDE SEQUENCE</scope>
</reference>
<protein>
    <recommendedName>
        <fullName evidence="5">nitric-oxide synthase (NADPH)</fullName>
        <ecNumber evidence="5">1.14.13.39</ecNumber>
    </recommendedName>
</protein>
<gene>
    <name evidence="16" type="ORF">OFUS_LOCUS25348</name>
</gene>
<evidence type="ECO:0000313" key="16">
    <source>
        <dbReference type="EMBL" id="CAH1801568.1"/>
    </source>
</evidence>